<organism evidence="7 8">
    <name type="scientific">Dorcoceras hygrometricum</name>
    <dbReference type="NCBI Taxonomy" id="472368"/>
    <lineage>
        <taxon>Eukaryota</taxon>
        <taxon>Viridiplantae</taxon>
        <taxon>Streptophyta</taxon>
        <taxon>Embryophyta</taxon>
        <taxon>Tracheophyta</taxon>
        <taxon>Spermatophyta</taxon>
        <taxon>Magnoliopsida</taxon>
        <taxon>eudicotyledons</taxon>
        <taxon>Gunneridae</taxon>
        <taxon>Pentapetalae</taxon>
        <taxon>asterids</taxon>
        <taxon>lamiids</taxon>
        <taxon>Lamiales</taxon>
        <taxon>Gesneriaceae</taxon>
        <taxon>Didymocarpoideae</taxon>
        <taxon>Trichosporeae</taxon>
        <taxon>Loxocarpinae</taxon>
        <taxon>Dorcoceras</taxon>
    </lineage>
</organism>
<dbReference type="EMBL" id="KQ988217">
    <property type="protein sequence ID" value="KZV56211.1"/>
    <property type="molecule type" value="Genomic_DNA"/>
</dbReference>
<evidence type="ECO:0000313" key="7">
    <source>
        <dbReference type="EMBL" id="KZV56211.1"/>
    </source>
</evidence>
<dbReference type="PANTHER" id="PTHR11266:SF88">
    <property type="entry name" value="PROTEIN SYM1-LIKE"/>
    <property type="match status" value="1"/>
</dbReference>
<keyword evidence="3" id="KW-0812">Transmembrane</keyword>
<evidence type="ECO:0008006" key="9">
    <source>
        <dbReference type="Google" id="ProtNLM"/>
    </source>
</evidence>
<protein>
    <recommendedName>
        <fullName evidence="9">PXMP2/4 family protein 4-like</fullName>
    </recommendedName>
</protein>
<evidence type="ECO:0000256" key="6">
    <source>
        <dbReference type="RuleBase" id="RU363053"/>
    </source>
</evidence>
<dbReference type="PANTHER" id="PTHR11266">
    <property type="entry name" value="PEROXISOMAL MEMBRANE PROTEIN 2, PXMP2 MPV17"/>
    <property type="match status" value="1"/>
</dbReference>
<evidence type="ECO:0000256" key="4">
    <source>
        <dbReference type="ARBA" id="ARBA00022989"/>
    </source>
</evidence>
<reference evidence="7 8" key="1">
    <citation type="journal article" date="2015" name="Proc. Natl. Acad. Sci. U.S.A.">
        <title>The resurrection genome of Boea hygrometrica: A blueprint for survival of dehydration.</title>
        <authorList>
            <person name="Xiao L."/>
            <person name="Yang G."/>
            <person name="Zhang L."/>
            <person name="Yang X."/>
            <person name="Zhao S."/>
            <person name="Ji Z."/>
            <person name="Zhou Q."/>
            <person name="Hu M."/>
            <person name="Wang Y."/>
            <person name="Chen M."/>
            <person name="Xu Y."/>
            <person name="Jin H."/>
            <person name="Xiao X."/>
            <person name="Hu G."/>
            <person name="Bao F."/>
            <person name="Hu Y."/>
            <person name="Wan P."/>
            <person name="Li L."/>
            <person name="Deng X."/>
            <person name="Kuang T."/>
            <person name="Xiang C."/>
            <person name="Zhu J.K."/>
            <person name="Oliver M.J."/>
            <person name="He Y."/>
        </authorList>
    </citation>
    <scope>NUCLEOTIDE SEQUENCE [LARGE SCALE GENOMIC DNA]</scope>
    <source>
        <strain evidence="8">cv. XS01</strain>
    </source>
</reference>
<comment type="subcellular location">
    <subcellularLocation>
        <location evidence="1">Membrane</location>
        <topology evidence="1">Multi-pass membrane protein</topology>
    </subcellularLocation>
</comment>
<accession>A0A2Z7D9W4</accession>
<dbReference type="OrthoDB" id="430207at2759"/>
<dbReference type="GO" id="GO:0016020">
    <property type="term" value="C:membrane"/>
    <property type="evidence" value="ECO:0007669"/>
    <property type="project" value="UniProtKB-SubCell"/>
</dbReference>
<evidence type="ECO:0000313" key="8">
    <source>
        <dbReference type="Proteomes" id="UP000250235"/>
    </source>
</evidence>
<evidence type="ECO:0000256" key="5">
    <source>
        <dbReference type="ARBA" id="ARBA00023136"/>
    </source>
</evidence>
<gene>
    <name evidence="7" type="ORF">F511_13815</name>
</gene>
<name>A0A2Z7D9W4_9LAMI</name>
<keyword evidence="5" id="KW-0472">Membrane</keyword>
<evidence type="ECO:0000256" key="3">
    <source>
        <dbReference type="ARBA" id="ARBA00022692"/>
    </source>
</evidence>
<evidence type="ECO:0000256" key="2">
    <source>
        <dbReference type="ARBA" id="ARBA00006824"/>
    </source>
</evidence>
<proteinExistence type="inferred from homology"/>
<dbReference type="GO" id="GO:0005737">
    <property type="term" value="C:cytoplasm"/>
    <property type="evidence" value="ECO:0007669"/>
    <property type="project" value="TreeGrafter"/>
</dbReference>
<keyword evidence="4" id="KW-1133">Transmembrane helix</keyword>
<sequence length="181" mass="20397">MRFGYITNFAKCAVLQHPERRFYGICSRKCHNPSQLHQRTNISGSAVRIPSYFVILGKRYSSNSANSNMGLLGWYLGMLESRPILTKSISSAIIYAVADATSQMITMERHDAWNPVRTLRMAGFGLIFLGPSQHVWFNFMAKVVPKRDVISTFKKLAMGQLFYGPTINGIFFSYNAALQGI</sequence>
<dbReference type="Proteomes" id="UP000250235">
    <property type="component" value="Unassembled WGS sequence"/>
</dbReference>
<evidence type="ECO:0000256" key="1">
    <source>
        <dbReference type="ARBA" id="ARBA00004141"/>
    </source>
</evidence>
<comment type="similarity">
    <text evidence="2 6">Belongs to the peroxisomal membrane protein PXMP2/4 family.</text>
</comment>
<dbReference type="InterPro" id="IPR007248">
    <property type="entry name" value="Mpv17_PMP22"/>
</dbReference>
<dbReference type="AlphaFoldDB" id="A0A2Z7D9W4"/>
<keyword evidence="8" id="KW-1185">Reference proteome</keyword>